<dbReference type="Pfam" id="PF10354">
    <property type="entry name" value="BMT5-like"/>
    <property type="match status" value="1"/>
</dbReference>
<evidence type="ECO:0000313" key="3">
    <source>
        <dbReference type="EMBL" id="KAI1513364.1"/>
    </source>
</evidence>
<feature type="region of interest" description="Disordered" evidence="1">
    <location>
        <begin position="177"/>
        <end position="212"/>
    </location>
</feature>
<evidence type="ECO:0000259" key="2">
    <source>
        <dbReference type="Pfam" id="PF10354"/>
    </source>
</evidence>
<dbReference type="Proteomes" id="UP000249757">
    <property type="component" value="Unassembled WGS sequence"/>
</dbReference>
<dbReference type="GO" id="GO:0005737">
    <property type="term" value="C:cytoplasm"/>
    <property type="evidence" value="ECO:0007669"/>
    <property type="project" value="TreeGrafter"/>
</dbReference>
<feature type="domain" description="25S rRNA (uridine-N(3))-methyltransferase BMT5-like" evidence="2">
    <location>
        <begin position="99"/>
        <end position="329"/>
    </location>
</feature>
<feature type="region of interest" description="Disordered" evidence="1">
    <location>
        <begin position="364"/>
        <end position="400"/>
    </location>
</feature>
<name>A0A922N8R1_9PLEO</name>
<feature type="compositionally biased region" description="Low complexity" evidence="1">
    <location>
        <begin position="59"/>
        <end position="85"/>
    </location>
</feature>
<proteinExistence type="predicted"/>
<dbReference type="PANTHER" id="PTHR11538:SF26">
    <property type="entry name" value="FERREDOXIN-FOLD ANTICODON-BINDING DOMAIN-CONTAINING PROTEIN 1"/>
    <property type="match status" value="1"/>
</dbReference>
<dbReference type="PANTHER" id="PTHR11538">
    <property type="entry name" value="PHENYLALANYL-TRNA SYNTHETASE"/>
    <property type="match status" value="1"/>
</dbReference>
<organism evidence="3 4">
    <name type="scientific">Pyrenophora tritici-repentis</name>
    <dbReference type="NCBI Taxonomy" id="45151"/>
    <lineage>
        <taxon>Eukaryota</taxon>
        <taxon>Fungi</taxon>
        <taxon>Dikarya</taxon>
        <taxon>Ascomycota</taxon>
        <taxon>Pezizomycotina</taxon>
        <taxon>Dothideomycetes</taxon>
        <taxon>Pleosporomycetidae</taxon>
        <taxon>Pleosporales</taxon>
        <taxon>Pleosporineae</taxon>
        <taxon>Pleosporaceae</taxon>
        <taxon>Pyrenophora</taxon>
    </lineage>
</organism>
<dbReference type="AlphaFoldDB" id="A0A922N8R1"/>
<gene>
    <name evidence="3" type="ORF">Ptr86124_007266</name>
</gene>
<reference evidence="4" key="1">
    <citation type="journal article" date="2022" name="Microb. Genom.">
        <title>A global pangenome for the wheat fungal pathogen Pyrenophora tritici-repentis and prediction of effector protein structural homology.</title>
        <authorList>
            <person name="Moolhuijzen P.M."/>
            <person name="See P.T."/>
            <person name="Shi G."/>
            <person name="Powell H.R."/>
            <person name="Cockram J."/>
            <person name="Jorgensen L.N."/>
            <person name="Benslimane H."/>
            <person name="Strelkov S.E."/>
            <person name="Turner J."/>
            <person name="Liu Z."/>
            <person name="Moffat C.S."/>
        </authorList>
    </citation>
    <scope>NUCLEOTIDE SEQUENCE [LARGE SCALE GENOMIC DNA]</scope>
</reference>
<comment type="caution">
    <text evidence="3">The sequence shown here is derived from an EMBL/GenBank/DDBJ whole genome shotgun (WGS) entry which is preliminary data.</text>
</comment>
<sequence length="400" mass="44706">MSKTKTKRARRELKREGDRKIMAHHRKIAKAAETKPTTTATAKATATTAKHKSKKQKTSHQTITSTTSTATTPTQTQTQTHHQPSQQPPIPFSPYDHILLVGEGDFSFTHSLAVAHGCANVVGTCYDSLEEVRAKYPRFEDIREELEALTPPVPLHYGIDATRISGYKGLRCRRDDDFGVDDEDEEEGGEDEESEGGGRNGKAGNGSGRRGKRQGYDTIVFQFPHTGGLSTDQNRQVRANQHLLVSFFNSCLETPTPKHRIAQLLAQSQKLPPSKPPFLRPHGKIIVTLFESDPYTLWNIRDLARHVGLKVVTSFAFDASQYPGYAHVRTLGAMETGWKGEDRRARMYVFEKVELVADREEEEEMKRVRRVGRGGGLGSQREAVRRGLERGDGEWEGGDD</sequence>
<evidence type="ECO:0000313" key="4">
    <source>
        <dbReference type="Proteomes" id="UP000249757"/>
    </source>
</evidence>
<feature type="compositionally biased region" description="Low complexity" evidence="1">
    <location>
        <begin position="34"/>
        <end position="48"/>
    </location>
</feature>
<dbReference type="GO" id="GO:0070475">
    <property type="term" value="P:rRNA base methylation"/>
    <property type="evidence" value="ECO:0007669"/>
    <property type="project" value="InterPro"/>
</dbReference>
<feature type="compositionally biased region" description="Basic residues" evidence="1">
    <location>
        <begin position="1"/>
        <end position="12"/>
    </location>
</feature>
<feature type="compositionally biased region" description="Gly residues" evidence="1">
    <location>
        <begin position="197"/>
        <end position="208"/>
    </location>
</feature>
<dbReference type="InterPro" id="IPR019446">
    <property type="entry name" value="BMT5-like"/>
</dbReference>
<dbReference type="EMBL" id="NRDI02000009">
    <property type="protein sequence ID" value="KAI1513364.1"/>
    <property type="molecule type" value="Genomic_DNA"/>
</dbReference>
<feature type="region of interest" description="Disordered" evidence="1">
    <location>
        <begin position="1"/>
        <end position="92"/>
    </location>
</feature>
<keyword evidence="4" id="KW-1185">Reference proteome</keyword>
<accession>A0A922N8R1</accession>
<dbReference type="OrthoDB" id="273345at2759"/>
<feature type="compositionally biased region" description="Basic and acidic residues" evidence="1">
    <location>
        <begin position="382"/>
        <end position="393"/>
    </location>
</feature>
<protein>
    <submittedName>
        <fullName evidence="3">DUF2431 domain containing protein</fullName>
    </submittedName>
</protein>
<dbReference type="GO" id="GO:0070042">
    <property type="term" value="F:rRNA (uridine-N3-)-methyltransferase activity"/>
    <property type="evidence" value="ECO:0007669"/>
    <property type="project" value="InterPro"/>
</dbReference>
<evidence type="ECO:0000256" key="1">
    <source>
        <dbReference type="SAM" id="MobiDB-lite"/>
    </source>
</evidence>
<feature type="compositionally biased region" description="Basic residues" evidence="1">
    <location>
        <begin position="49"/>
        <end position="58"/>
    </location>
</feature>
<feature type="compositionally biased region" description="Acidic residues" evidence="1">
    <location>
        <begin position="178"/>
        <end position="195"/>
    </location>
</feature>